<gene>
    <name evidence="1" type="ORF">VFPPC_18293</name>
</gene>
<dbReference type="GeneID" id="33937117"/>
<dbReference type="Proteomes" id="UP000078397">
    <property type="component" value="Unassembled WGS sequence"/>
</dbReference>
<protein>
    <submittedName>
        <fullName evidence="1">Uncharacterized protein</fullName>
    </submittedName>
</protein>
<organism evidence="1 2">
    <name type="scientific">Pochonia chlamydosporia 170</name>
    <dbReference type="NCBI Taxonomy" id="1380566"/>
    <lineage>
        <taxon>Eukaryota</taxon>
        <taxon>Fungi</taxon>
        <taxon>Dikarya</taxon>
        <taxon>Ascomycota</taxon>
        <taxon>Pezizomycotina</taxon>
        <taxon>Sordariomycetes</taxon>
        <taxon>Hypocreomycetidae</taxon>
        <taxon>Hypocreales</taxon>
        <taxon>Clavicipitaceae</taxon>
        <taxon>Pochonia</taxon>
    </lineage>
</organism>
<evidence type="ECO:0000313" key="1">
    <source>
        <dbReference type="EMBL" id="OWT42554.1"/>
    </source>
</evidence>
<dbReference type="EMBL" id="LSBJ02000012">
    <property type="protein sequence ID" value="OWT42554.1"/>
    <property type="molecule type" value="Genomic_DNA"/>
</dbReference>
<dbReference type="OrthoDB" id="3562924at2759"/>
<accession>A0A219AQG7</accession>
<name>A0A219AQG7_METCM</name>
<evidence type="ECO:0000313" key="2">
    <source>
        <dbReference type="Proteomes" id="UP000078397"/>
    </source>
</evidence>
<keyword evidence="2" id="KW-1185">Reference proteome</keyword>
<sequence>MRTVPTRTSRTRLFIRANKCKGSLHEGHHPKTPHSRLSASQYNHALSLLLTMFPPRKDKSRGVVVLKAADDLVRDDSASSLLDQLPLWKGPWLDSSLPELSPGDSVIHRLVRICQHTDSLERLAPTEGLALRFHRAFAIPAIFAIPTRGKVGKSSETKGTKSSPMAIELFLTKLHPDDWGTIAQHEKDIRRESFTIVRQSGNGFKFSVTT</sequence>
<dbReference type="AlphaFoldDB" id="A0A219AQG7"/>
<dbReference type="KEGG" id="pchm:VFPPC_18293"/>
<reference evidence="1 2" key="1">
    <citation type="journal article" date="2016" name="PLoS Pathog.">
        <title>Biosynthesis of antibiotic leucinostatins in bio-control fungus Purpureocillium lilacinum and their inhibition on phytophthora revealed by genome mining.</title>
        <authorList>
            <person name="Wang G."/>
            <person name="Liu Z."/>
            <person name="Lin R."/>
            <person name="Li E."/>
            <person name="Mao Z."/>
            <person name="Ling J."/>
            <person name="Yang Y."/>
            <person name="Yin W.B."/>
            <person name="Xie B."/>
        </authorList>
    </citation>
    <scope>NUCLEOTIDE SEQUENCE [LARGE SCALE GENOMIC DNA]</scope>
    <source>
        <strain evidence="1">170</strain>
    </source>
</reference>
<comment type="caution">
    <text evidence="1">The sequence shown here is derived from an EMBL/GenBank/DDBJ whole genome shotgun (WGS) entry which is preliminary data.</text>
</comment>
<proteinExistence type="predicted"/>
<dbReference type="RefSeq" id="XP_022285056.1">
    <property type="nucleotide sequence ID" value="XM_022429928.1"/>
</dbReference>